<dbReference type="AlphaFoldDB" id="A0A975CZJ6"/>
<name>A0A975CZJ6_9SPHN</name>
<reference evidence="1" key="2">
    <citation type="submission" date="2021-04" db="EMBL/GenBank/DDBJ databases">
        <title>Isolation and genomic analysis of the ibuprofen-degrading bacterium Sphingomonas strain MPO218.</title>
        <authorList>
            <person name="Aulestia M."/>
            <person name="Flores A."/>
            <person name="Mangas E.L."/>
            <person name="Perez-Pulido A.J."/>
            <person name="Santero E."/>
            <person name="Camacho E.M."/>
        </authorList>
    </citation>
    <scope>NUCLEOTIDE SEQUENCE</scope>
    <source>
        <strain evidence="1">MPO218</strain>
    </source>
</reference>
<dbReference type="EMBL" id="CP059319">
    <property type="protein sequence ID" value="QTH19954.1"/>
    <property type="molecule type" value="Genomic_DNA"/>
</dbReference>
<accession>A0A975CZJ6</accession>
<dbReference type="SUPFAM" id="SSF47226">
    <property type="entry name" value="Histidine-containing phosphotransfer domain, HPT domain"/>
    <property type="match status" value="1"/>
</dbReference>
<evidence type="ECO:0008006" key="3">
    <source>
        <dbReference type="Google" id="ProtNLM"/>
    </source>
</evidence>
<protein>
    <recommendedName>
        <fullName evidence="3">Hpt domain-containing protein</fullName>
    </recommendedName>
</protein>
<dbReference type="GO" id="GO:0000160">
    <property type="term" value="P:phosphorelay signal transduction system"/>
    <property type="evidence" value="ECO:0007669"/>
    <property type="project" value="InterPro"/>
</dbReference>
<sequence length="97" mass="9838">MSMFPGALDRMLAETVGGDAAVVAELRALFLASATRHVAALSRADGVAAWRDEALKLQGLAASFGMVELMAAAARAADAGPDPLLLDAVADALAACR</sequence>
<dbReference type="Proteomes" id="UP000664914">
    <property type="component" value="Chromosome"/>
</dbReference>
<dbReference type="RefSeq" id="WP_208631860.1">
    <property type="nucleotide sequence ID" value="NZ_CP059319.1"/>
</dbReference>
<gene>
    <name evidence="1" type="ORF">HRJ34_16470</name>
</gene>
<proteinExistence type="predicted"/>
<evidence type="ECO:0000313" key="1">
    <source>
        <dbReference type="EMBL" id="QTH19954.1"/>
    </source>
</evidence>
<dbReference type="Gene3D" id="1.20.120.160">
    <property type="entry name" value="HPT domain"/>
    <property type="match status" value="1"/>
</dbReference>
<evidence type="ECO:0000313" key="2">
    <source>
        <dbReference type="Proteomes" id="UP000664914"/>
    </source>
</evidence>
<organism evidence="1 2">
    <name type="scientific">Rhizorhabdus wittichii</name>
    <dbReference type="NCBI Taxonomy" id="160791"/>
    <lineage>
        <taxon>Bacteria</taxon>
        <taxon>Pseudomonadati</taxon>
        <taxon>Pseudomonadota</taxon>
        <taxon>Alphaproteobacteria</taxon>
        <taxon>Sphingomonadales</taxon>
        <taxon>Sphingomonadaceae</taxon>
        <taxon>Rhizorhabdus</taxon>
    </lineage>
</organism>
<dbReference type="InterPro" id="IPR036641">
    <property type="entry name" value="HPT_dom_sf"/>
</dbReference>
<reference evidence="1" key="1">
    <citation type="submission" date="2020-07" db="EMBL/GenBank/DDBJ databases">
        <authorList>
            <person name="Camacho E."/>
        </authorList>
    </citation>
    <scope>NUCLEOTIDE SEQUENCE</scope>
    <source>
        <strain evidence="1">MPO218</strain>
    </source>
</reference>